<keyword evidence="2" id="KW-0325">Glycoprotein</keyword>
<keyword evidence="5" id="KW-1185">Reference proteome</keyword>
<feature type="signal peptide" evidence="3">
    <location>
        <begin position="1"/>
        <end position="19"/>
    </location>
</feature>
<evidence type="ECO:0000256" key="1">
    <source>
        <dbReference type="ARBA" id="ARBA00005679"/>
    </source>
</evidence>
<evidence type="ECO:0000313" key="4">
    <source>
        <dbReference type="EMBL" id="KAG8198797.1"/>
    </source>
</evidence>
<sequence>MWKAAIVLLTAAVLKDIHAQHTPYISRPCLGLGCRTLLPMDPVLPVSPEKVKLDVYYETNCPDSMRFITRQLYPVYLEMKDAIDIQLVPFGKASETYDTVSKK</sequence>
<comment type="similarity">
    <text evidence="1">Belongs to the GILT family.</text>
</comment>
<organism evidence="4 5">
    <name type="scientific">Oedothorax gibbosus</name>
    <dbReference type="NCBI Taxonomy" id="931172"/>
    <lineage>
        <taxon>Eukaryota</taxon>
        <taxon>Metazoa</taxon>
        <taxon>Ecdysozoa</taxon>
        <taxon>Arthropoda</taxon>
        <taxon>Chelicerata</taxon>
        <taxon>Arachnida</taxon>
        <taxon>Araneae</taxon>
        <taxon>Araneomorphae</taxon>
        <taxon>Entelegynae</taxon>
        <taxon>Araneoidea</taxon>
        <taxon>Linyphiidae</taxon>
        <taxon>Erigoninae</taxon>
        <taxon>Oedothorax</taxon>
    </lineage>
</organism>
<name>A0AAV6VSK3_9ARAC</name>
<dbReference type="GO" id="GO:0016671">
    <property type="term" value="F:oxidoreductase activity, acting on a sulfur group of donors, disulfide as acceptor"/>
    <property type="evidence" value="ECO:0007669"/>
    <property type="project" value="InterPro"/>
</dbReference>
<comment type="caution">
    <text evidence="4">The sequence shown here is derived from an EMBL/GenBank/DDBJ whole genome shotgun (WGS) entry which is preliminary data.</text>
</comment>
<reference evidence="4 5" key="1">
    <citation type="journal article" date="2022" name="Nat. Ecol. Evol.">
        <title>A masculinizing supergene underlies an exaggerated male reproductive morph in a spider.</title>
        <authorList>
            <person name="Hendrickx F."/>
            <person name="De Corte Z."/>
            <person name="Sonet G."/>
            <person name="Van Belleghem S.M."/>
            <person name="Kostlbacher S."/>
            <person name="Vangestel C."/>
        </authorList>
    </citation>
    <scope>NUCLEOTIDE SEQUENCE [LARGE SCALE GENOMIC DNA]</scope>
    <source>
        <strain evidence="4">W744_W776</strain>
    </source>
</reference>
<protein>
    <submittedName>
        <fullName evidence="4">Uncharacterized protein</fullName>
    </submittedName>
</protein>
<accession>A0AAV6VSK3</accession>
<dbReference type="EMBL" id="JAFNEN010000035">
    <property type="protein sequence ID" value="KAG8198797.1"/>
    <property type="molecule type" value="Genomic_DNA"/>
</dbReference>
<dbReference type="PANTHER" id="PTHR13234">
    <property type="entry name" value="GAMMA-INTERFERON INDUCIBLE LYSOSOMAL THIOL REDUCTASE GILT"/>
    <property type="match status" value="1"/>
</dbReference>
<dbReference type="Proteomes" id="UP000827092">
    <property type="component" value="Unassembled WGS sequence"/>
</dbReference>
<keyword evidence="3" id="KW-0732">Signal</keyword>
<proteinExistence type="inferred from homology"/>
<dbReference type="Pfam" id="PF03227">
    <property type="entry name" value="GILT"/>
    <property type="match status" value="1"/>
</dbReference>
<evidence type="ECO:0000256" key="2">
    <source>
        <dbReference type="ARBA" id="ARBA00023180"/>
    </source>
</evidence>
<gene>
    <name evidence="4" type="ORF">JTE90_007101</name>
</gene>
<dbReference type="AlphaFoldDB" id="A0AAV6VSK3"/>
<dbReference type="InterPro" id="IPR004911">
    <property type="entry name" value="Interferon-induced_GILT"/>
</dbReference>
<evidence type="ECO:0000313" key="5">
    <source>
        <dbReference type="Proteomes" id="UP000827092"/>
    </source>
</evidence>
<feature type="chain" id="PRO_5043989353" evidence="3">
    <location>
        <begin position="20"/>
        <end position="103"/>
    </location>
</feature>
<evidence type="ECO:0000256" key="3">
    <source>
        <dbReference type="SAM" id="SignalP"/>
    </source>
</evidence>
<dbReference type="PANTHER" id="PTHR13234:SF68">
    <property type="entry name" value="GH19763P"/>
    <property type="match status" value="1"/>
</dbReference>